<reference evidence="1" key="1">
    <citation type="journal article" date="2012" name="Nature">
        <title>The tomato genome sequence provides insights into fleshy fruit evolution.</title>
        <authorList>
            <consortium name="Tomato Genome Consortium"/>
        </authorList>
    </citation>
    <scope>NUCLEOTIDE SEQUENCE [LARGE SCALE GENOMIC DNA]</scope>
    <source>
        <strain evidence="1">cv. Heinz 1706</strain>
    </source>
</reference>
<dbReference type="EnsemblPlants" id="Solyc06g011340.1.1">
    <property type="protein sequence ID" value="Solyc06g011340.1.1.1"/>
    <property type="gene ID" value="Solyc06g011340.1"/>
</dbReference>
<dbReference type="InParanoid" id="A0A3Q7GTC2"/>
<protein>
    <submittedName>
        <fullName evidence="1">Uncharacterized protein</fullName>
    </submittedName>
</protein>
<dbReference type="PaxDb" id="4081-Solyc06g011340.1.1"/>
<evidence type="ECO:0000313" key="2">
    <source>
        <dbReference type="Proteomes" id="UP000004994"/>
    </source>
</evidence>
<sequence>MKNPTRTSYTNFRLIKYISDIRIVYIVNHQTYSYFSVPFFFCFTNALVNTS</sequence>
<dbReference type="AlphaFoldDB" id="A0A3Q7GTC2"/>
<keyword evidence="2" id="KW-1185">Reference proteome</keyword>
<evidence type="ECO:0000313" key="1">
    <source>
        <dbReference type="EnsemblPlants" id="Solyc06g011340.1.1.1"/>
    </source>
</evidence>
<reference evidence="1" key="2">
    <citation type="submission" date="2019-01" db="UniProtKB">
        <authorList>
            <consortium name="EnsemblPlants"/>
        </authorList>
    </citation>
    <scope>IDENTIFICATION</scope>
    <source>
        <strain evidence="1">cv. Heinz 1706</strain>
    </source>
</reference>
<dbReference type="Proteomes" id="UP000004994">
    <property type="component" value="Chromosome 6"/>
</dbReference>
<accession>A0A3Q7GTC2</accession>
<organism evidence="1">
    <name type="scientific">Solanum lycopersicum</name>
    <name type="common">Tomato</name>
    <name type="synonym">Lycopersicon esculentum</name>
    <dbReference type="NCBI Taxonomy" id="4081"/>
    <lineage>
        <taxon>Eukaryota</taxon>
        <taxon>Viridiplantae</taxon>
        <taxon>Streptophyta</taxon>
        <taxon>Embryophyta</taxon>
        <taxon>Tracheophyta</taxon>
        <taxon>Spermatophyta</taxon>
        <taxon>Magnoliopsida</taxon>
        <taxon>eudicotyledons</taxon>
        <taxon>Gunneridae</taxon>
        <taxon>Pentapetalae</taxon>
        <taxon>asterids</taxon>
        <taxon>lamiids</taxon>
        <taxon>Solanales</taxon>
        <taxon>Solanaceae</taxon>
        <taxon>Solanoideae</taxon>
        <taxon>Solaneae</taxon>
        <taxon>Solanum</taxon>
        <taxon>Solanum subgen. Lycopersicon</taxon>
    </lineage>
</organism>
<proteinExistence type="predicted"/>
<name>A0A3Q7GTC2_SOLLC</name>
<dbReference type="Gramene" id="Solyc06g011340.1.1">
    <property type="protein sequence ID" value="Solyc06g011340.1.1.1"/>
    <property type="gene ID" value="Solyc06g011340.1"/>
</dbReference>